<evidence type="ECO:0000313" key="3">
    <source>
        <dbReference type="Proteomes" id="UP000219072"/>
    </source>
</evidence>
<dbReference type="PROSITE" id="PS50943">
    <property type="entry name" value="HTH_CROC1"/>
    <property type="match status" value="1"/>
</dbReference>
<dbReference type="GO" id="GO:0003677">
    <property type="term" value="F:DNA binding"/>
    <property type="evidence" value="ECO:0007669"/>
    <property type="project" value="InterPro"/>
</dbReference>
<evidence type="ECO:0000259" key="1">
    <source>
        <dbReference type="PROSITE" id="PS50943"/>
    </source>
</evidence>
<organism evidence="2 3">
    <name type="scientific">Streptomyces zhaozhouensis</name>
    <dbReference type="NCBI Taxonomy" id="1300267"/>
    <lineage>
        <taxon>Bacteria</taxon>
        <taxon>Bacillati</taxon>
        <taxon>Actinomycetota</taxon>
        <taxon>Actinomycetes</taxon>
        <taxon>Kitasatosporales</taxon>
        <taxon>Streptomycetaceae</taxon>
        <taxon>Streptomyces</taxon>
    </lineage>
</organism>
<name>A0A286E7U2_9ACTN</name>
<dbReference type="Gene3D" id="1.10.260.40">
    <property type="entry name" value="lambda repressor-like DNA-binding domains"/>
    <property type="match status" value="1"/>
</dbReference>
<sequence length="120" mass="12480">MTGTEHVFLLTVGALMRATGETQRDLAAGIGLAQSQVSKRQSGITAWDLAEVDAVSRHYGIPVPDLFAGVEHAVHKLPAHRRAVTIGGTQTALTVQGRTAGAAMRRAALAVGSQGLVKLS</sequence>
<dbReference type="EMBL" id="OCNE01000028">
    <property type="protein sequence ID" value="SOD66951.1"/>
    <property type="molecule type" value="Genomic_DNA"/>
</dbReference>
<accession>A0A286E7U2</accession>
<dbReference type="AlphaFoldDB" id="A0A286E7U2"/>
<dbReference type="InterPro" id="IPR001387">
    <property type="entry name" value="Cro/C1-type_HTH"/>
</dbReference>
<dbReference type="Proteomes" id="UP000219072">
    <property type="component" value="Unassembled WGS sequence"/>
</dbReference>
<dbReference type="CDD" id="cd00093">
    <property type="entry name" value="HTH_XRE"/>
    <property type="match status" value="1"/>
</dbReference>
<dbReference type="SUPFAM" id="SSF47413">
    <property type="entry name" value="lambda repressor-like DNA-binding domains"/>
    <property type="match status" value="1"/>
</dbReference>
<protein>
    <submittedName>
        <fullName evidence="2">BetR domain-containing protein</fullName>
    </submittedName>
</protein>
<feature type="domain" description="HTH cro/C1-type" evidence="1">
    <location>
        <begin position="22"/>
        <end position="66"/>
    </location>
</feature>
<proteinExistence type="predicted"/>
<evidence type="ECO:0000313" key="2">
    <source>
        <dbReference type="EMBL" id="SOD66951.1"/>
    </source>
</evidence>
<reference evidence="2 3" key="1">
    <citation type="submission" date="2017-09" db="EMBL/GenBank/DDBJ databases">
        <authorList>
            <person name="Ehlers B."/>
            <person name="Leendertz F.H."/>
        </authorList>
    </citation>
    <scope>NUCLEOTIDE SEQUENCE [LARGE SCALE GENOMIC DNA]</scope>
    <source>
        <strain evidence="2 3">CGMCC 4.7095</strain>
    </source>
</reference>
<gene>
    <name evidence="2" type="ORF">SAMN06297387_12812</name>
</gene>
<dbReference type="InterPro" id="IPR010982">
    <property type="entry name" value="Lambda_DNA-bd_dom_sf"/>
</dbReference>
<keyword evidence="3" id="KW-1185">Reference proteome</keyword>